<name>A0ABR1YWB6_9PEZI</name>
<protein>
    <submittedName>
        <fullName evidence="4">Glycosyl hydrolases family 31-domain-containing protein</fullName>
    </submittedName>
</protein>
<sequence>MVLPYQAVLAAAAQSWARSAAAALTSSNASATAGAQDYSVGDFRVSVNESAPSFEVFTSAGAEVWKTPSDRPFISVSTGQANITDSSGNFEIDATLLSAPCTSPVLTSTSQSSGNQIDLSGHFQDSAAHCQSYAWTLSLTPSSSSPESILGFNASISSLNSTAQPLNVNTHIALASPSDEAFYGLGSQPSLGNLRGRLIPVWSREGGVGRGTDIVSNYLNGNPSVSGTFAGGDALTTYTAVGTWVSSLGRLWVLSGSGFAIVDLASQKPARTLNDTAAAALAGKNQDGDLSASAGGTIEIVYEGPTVGGFVGGTEKGNPFLEAVGALTGITGRQPRLPDWVHDGAILGIQGGQEKVEGIVKAAKNASLPLVAVWLQDWSGTRLQSGAFNISLSRLWWNWEADQELYPTWSEWVPHLLDTYGVRTMSYVNTFLANVSSKSSGYNRSFYDEAKAEGRFVLNATTGDDTPWTVTSGPGIDAGLLDLSNDTTVEWFKALFKEQYYSVPIAGAMQDFGEYLAVDDTVSISSGNVDPRVFHNAYPGVWARLLREATEEIGRANDTVGFHRSASTFSAPYTNLFWVGDQNIDETREDGMRSSVSAALHIGLSGWGHSHSDIGGYTNTLSPVGNITRTAALLGRWGELGAFSGSAFRTHEGNIPQVNAQTYTNSSTLAYHAYNSRLYRSLKKYRKALMEDYQNKGWPLQRHPVVYSPNGTVARSVVDEVFWFGEALLVAPVYNVTSQKLAIQLPEVDLDSEGEPVNSSVQFKNLWTGALYKPGQAVTLDTPWGKPGVLLRWPLAKGEGVLLQSLFDFAARENSTKLVA</sequence>
<dbReference type="Proteomes" id="UP001492380">
    <property type="component" value="Unassembled WGS sequence"/>
</dbReference>
<evidence type="ECO:0000313" key="4">
    <source>
        <dbReference type="EMBL" id="KAK8240485.1"/>
    </source>
</evidence>
<proteinExistence type="inferred from homology"/>
<evidence type="ECO:0000313" key="5">
    <source>
        <dbReference type="Proteomes" id="UP001492380"/>
    </source>
</evidence>
<dbReference type="InterPro" id="IPR000322">
    <property type="entry name" value="Glyco_hydro_31_TIM"/>
</dbReference>
<keyword evidence="2" id="KW-0326">Glycosidase</keyword>
<dbReference type="SUPFAM" id="SSF51445">
    <property type="entry name" value="(Trans)glycosidases"/>
    <property type="match status" value="1"/>
</dbReference>
<dbReference type="PANTHER" id="PTHR46959:SF2">
    <property type="entry name" value="SULFOQUINOVOSIDASE"/>
    <property type="match status" value="1"/>
</dbReference>
<dbReference type="GO" id="GO:0016787">
    <property type="term" value="F:hydrolase activity"/>
    <property type="evidence" value="ECO:0007669"/>
    <property type="project" value="UniProtKB-KW"/>
</dbReference>
<dbReference type="Gene3D" id="2.60.40.1760">
    <property type="entry name" value="glycosyl hydrolase (family 31)"/>
    <property type="match status" value="1"/>
</dbReference>
<dbReference type="Gene3D" id="3.20.20.80">
    <property type="entry name" value="Glycosidases"/>
    <property type="match status" value="1"/>
</dbReference>
<dbReference type="InterPro" id="IPR052990">
    <property type="entry name" value="Sulfoquinovosidase_GH31"/>
</dbReference>
<dbReference type="EMBL" id="JBBWRZ010000003">
    <property type="protein sequence ID" value="KAK8240485.1"/>
    <property type="molecule type" value="Genomic_DNA"/>
</dbReference>
<accession>A0ABR1YWB6</accession>
<organism evidence="4 5">
    <name type="scientific">Phyllosticta capitalensis</name>
    <dbReference type="NCBI Taxonomy" id="121624"/>
    <lineage>
        <taxon>Eukaryota</taxon>
        <taxon>Fungi</taxon>
        <taxon>Dikarya</taxon>
        <taxon>Ascomycota</taxon>
        <taxon>Pezizomycotina</taxon>
        <taxon>Dothideomycetes</taxon>
        <taxon>Dothideomycetes incertae sedis</taxon>
        <taxon>Botryosphaeriales</taxon>
        <taxon>Phyllostictaceae</taxon>
        <taxon>Phyllosticta</taxon>
    </lineage>
</organism>
<dbReference type="Pfam" id="PF01055">
    <property type="entry name" value="Glyco_hydro_31_2nd"/>
    <property type="match status" value="1"/>
</dbReference>
<reference evidence="4 5" key="1">
    <citation type="submission" date="2024-04" db="EMBL/GenBank/DDBJ databases">
        <title>Phyllosticta paracitricarpa is synonymous to the EU quarantine fungus P. citricarpa based on phylogenomic analyses.</title>
        <authorList>
            <consortium name="Lawrence Berkeley National Laboratory"/>
            <person name="Van Ingen-Buijs V.A."/>
            <person name="Van Westerhoven A.C."/>
            <person name="Haridas S."/>
            <person name="Skiadas P."/>
            <person name="Martin F."/>
            <person name="Groenewald J.Z."/>
            <person name="Crous P.W."/>
            <person name="Seidl M.F."/>
        </authorList>
    </citation>
    <scope>NUCLEOTIDE SEQUENCE [LARGE SCALE GENOMIC DNA]</scope>
    <source>
        <strain evidence="4 5">CBS 123374</strain>
    </source>
</reference>
<keyword evidence="2 4" id="KW-0378">Hydrolase</keyword>
<evidence type="ECO:0000256" key="2">
    <source>
        <dbReference type="RuleBase" id="RU361185"/>
    </source>
</evidence>
<dbReference type="InterPro" id="IPR017853">
    <property type="entry name" value="GH"/>
</dbReference>
<evidence type="ECO:0000259" key="3">
    <source>
        <dbReference type="Pfam" id="PF01055"/>
    </source>
</evidence>
<comment type="caution">
    <text evidence="4">The sequence shown here is derived from an EMBL/GenBank/DDBJ whole genome shotgun (WGS) entry which is preliminary data.</text>
</comment>
<dbReference type="PANTHER" id="PTHR46959">
    <property type="entry name" value="SULFOQUINOVOSIDASE"/>
    <property type="match status" value="1"/>
</dbReference>
<keyword evidence="5" id="KW-1185">Reference proteome</keyword>
<feature type="domain" description="Glycoside hydrolase family 31 TIM barrel" evidence="3">
    <location>
        <begin position="352"/>
        <end position="658"/>
    </location>
</feature>
<evidence type="ECO:0000256" key="1">
    <source>
        <dbReference type="ARBA" id="ARBA00007806"/>
    </source>
</evidence>
<gene>
    <name evidence="4" type="ORF">HDK90DRAFT_508957</name>
</gene>
<comment type="similarity">
    <text evidence="1 2">Belongs to the glycosyl hydrolase 31 family.</text>
</comment>